<organism evidence="3 4">
    <name type="scientific">Alishewanella maricola</name>
    <dbReference type="NCBI Taxonomy" id="2795740"/>
    <lineage>
        <taxon>Bacteria</taxon>
        <taxon>Pseudomonadati</taxon>
        <taxon>Pseudomonadota</taxon>
        <taxon>Gammaproteobacteria</taxon>
        <taxon>Alteromonadales</taxon>
        <taxon>Alteromonadaceae</taxon>
        <taxon>Alishewanella</taxon>
    </lineage>
</organism>
<evidence type="ECO:0000256" key="1">
    <source>
        <dbReference type="SAM" id="MobiDB-lite"/>
    </source>
</evidence>
<feature type="domain" description="PilZ" evidence="2">
    <location>
        <begin position="507"/>
        <end position="591"/>
    </location>
</feature>
<dbReference type="EMBL" id="JAEINI020000012">
    <property type="protein sequence ID" value="MCB5227940.1"/>
    <property type="molecule type" value="Genomic_DNA"/>
</dbReference>
<comment type="caution">
    <text evidence="3">The sequence shown here is derived from an EMBL/GenBank/DDBJ whole genome shotgun (WGS) entry which is preliminary data.</text>
</comment>
<evidence type="ECO:0000313" key="4">
    <source>
        <dbReference type="Proteomes" id="UP000633814"/>
    </source>
</evidence>
<gene>
    <name evidence="3" type="ORF">JAO78_014070</name>
</gene>
<accession>A0ABS8C737</accession>
<dbReference type="InterPro" id="IPR009875">
    <property type="entry name" value="PilZ_domain"/>
</dbReference>
<feature type="domain" description="PilZ" evidence="2">
    <location>
        <begin position="170"/>
        <end position="270"/>
    </location>
</feature>
<dbReference type="RefSeq" id="WP_226752004.1">
    <property type="nucleotide sequence ID" value="NZ_JAEINI020000012.1"/>
</dbReference>
<protein>
    <submittedName>
        <fullName evidence="3">PilZ domain-containing protein</fullName>
    </submittedName>
</protein>
<evidence type="ECO:0000313" key="3">
    <source>
        <dbReference type="EMBL" id="MCB5227940.1"/>
    </source>
</evidence>
<reference evidence="3 4" key="1">
    <citation type="submission" date="2021-10" db="EMBL/GenBank/DDBJ databases">
        <title>Alishewanella koreense sp. nov. isolated from seawater of southwestern coast in South Korea and the proposal for the reclassification of Rheinheimera perlucida and Rheinheimera tuosuensis as Arsukibacterium perlucida and Arsukibacterium tuosuensis.</title>
        <authorList>
            <person name="Kim K.H."/>
            <person name="Ruan W."/>
            <person name="Kim K.R."/>
            <person name="Baek J.H."/>
            <person name="Jeon C.O."/>
        </authorList>
    </citation>
    <scope>NUCLEOTIDE SEQUENCE [LARGE SCALE GENOMIC DNA]</scope>
    <source>
        <strain evidence="3 4">16-MA</strain>
    </source>
</reference>
<dbReference type="Pfam" id="PF07238">
    <property type="entry name" value="PilZ"/>
    <property type="match status" value="2"/>
</dbReference>
<dbReference type="Gene3D" id="2.40.10.220">
    <property type="entry name" value="predicted glycosyltransferase like domains"/>
    <property type="match status" value="1"/>
</dbReference>
<dbReference type="SUPFAM" id="SSF141371">
    <property type="entry name" value="PilZ domain-like"/>
    <property type="match status" value="1"/>
</dbReference>
<keyword evidence="4" id="KW-1185">Reference proteome</keyword>
<proteinExistence type="predicted"/>
<name>A0ABS8C737_9ALTE</name>
<sequence length="838" mass="95912">MTATDFKEQSGIIERMKGLINSPEFEQTFASLSASLPKSKQFLLKMELKRLAQPCNYYIDLRGHVDGDVKPFVYLGKTHHLDDTARQIFENGVNDYGQYTIGVYEEVMNADNNFRVRHRKETEERVRNALAQRRNGLQLPDSTNTQENTEPEEETNNPNKLVQFGYYISRCEERMNYGIEVEVRHADQRFSAMTTDLSVGGCKLKIPAGRQIVVGDTLNLALRGLEKEFTLNLPKGLTYQVLEVDEQDKYNYLRLKRLNPEQEGSFNQFLQSFIHGNKRRYKVNLDNTTDAVITKGYEQYYLPRINTLPVYLSVVDGQVSSRFCLTSDYNKSVWHYFLDEQQLSVLSHVLSAKRLKLLLSQTSTERSSILYCFTHAAKGKLYFYAATDLELAESTALREMFFGFGAGKPSWRVFHLNLLKTHVSQSINEFAIPGAVNTQKPFPLIAGMLKDMHYIAALTEISSAEHRRYYSAYTYQTDKLAALNKFGLSKALQAKPCEAIAIHYINLRAESRYLYKTTVLVRNKPEQTPISSFSRDFSTGGLQIEFSQPVDFQKGDILLFELPDLQKITNKHQLSGLPYEVMAVSKSRTIMNLKIAQTDYHVGKAFFQQLIQSNRSKLTVAEETPKYPGLSDALRNMYVKTLNNFAVFIHRKGLRHDVNVLGRGAQPNAIHKLLQLSQQSSKSLDFSLLTKEHVLTQEVAHFLKQMKRHDPSKQFELYIRVTPLDNGQLEFSSHYDFEFKQAEDLQIFILDAIEHHVLFSFKLYVSRTGKLDSEYIAKEIGYISVYAIHKAKTLEEELWHVEGVADGVETSAEIVARYNAAACTAQQQARMAILARDK</sequence>
<dbReference type="Proteomes" id="UP000633814">
    <property type="component" value="Unassembled WGS sequence"/>
</dbReference>
<evidence type="ECO:0000259" key="2">
    <source>
        <dbReference type="Pfam" id="PF07238"/>
    </source>
</evidence>
<feature type="region of interest" description="Disordered" evidence="1">
    <location>
        <begin position="130"/>
        <end position="158"/>
    </location>
</feature>